<protein>
    <submittedName>
        <fullName evidence="1">Uncharacterized protein</fullName>
    </submittedName>
</protein>
<accession>A0A0A9FHS0</accession>
<organism evidence="1">
    <name type="scientific">Arundo donax</name>
    <name type="common">Giant reed</name>
    <name type="synonym">Donax arundinaceus</name>
    <dbReference type="NCBI Taxonomy" id="35708"/>
    <lineage>
        <taxon>Eukaryota</taxon>
        <taxon>Viridiplantae</taxon>
        <taxon>Streptophyta</taxon>
        <taxon>Embryophyta</taxon>
        <taxon>Tracheophyta</taxon>
        <taxon>Spermatophyta</taxon>
        <taxon>Magnoliopsida</taxon>
        <taxon>Liliopsida</taxon>
        <taxon>Poales</taxon>
        <taxon>Poaceae</taxon>
        <taxon>PACMAD clade</taxon>
        <taxon>Arundinoideae</taxon>
        <taxon>Arundineae</taxon>
        <taxon>Arundo</taxon>
    </lineage>
</organism>
<name>A0A0A9FHS0_ARUDO</name>
<reference evidence="1" key="1">
    <citation type="submission" date="2014-09" db="EMBL/GenBank/DDBJ databases">
        <authorList>
            <person name="Magalhaes I.L.F."/>
            <person name="Oliveira U."/>
            <person name="Santos F.R."/>
            <person name="Vidigal T.H.D.A."/>
            <person name="Brescovit A.D."/>
            <person name="Santos A.J."/>
        </authorList>
    </citation>
    <scope>NUCLEOTIDE SEQUENCE</scope>
    <source>
        <tissue evidence="1">Shoot tissue taken approximately 20 cm above the soil surface</tissue>
    </source>
</reference>
<dbReference type="AlphaFoldDB" id="A0A0A9FHS0"/>
<reference evidence="1" key="2">
    <citation type="journal article" date="2015" name="Data Brief">
        <title>Shoot transcriptome of the giant reed, Arundo donax.</title>
        <authorList>
            <person name="Barrero R.A."/>
            <person name="Guerrero F.D."/>
            <person name="Moolhuijzen P."/>
            <person name="Goolsby J.A."/>
            <person name="Tidwell J."/>
            <person name="Bellgard S.E."/>
            <person name="Bellgard M.I."/>
        </authorList>
    </citation>
    <scope>NUCLEOTIDE SEQUENCE</scope>
    <source>
        <tissue evidence="1">Shoot tissue taken approximately 20 cm above the soil surface</tissue>
    </source>
</reference>
<proteinExistence type="predicted"/>
<dbReference type="EMBL" id="GBRH01187112">
    <property type="protein sequence ID" value="JAE10784.1"/>
    <property type="molecule type" value="Transcribed_RNA"/>
</dbReference>
<sequence length="53" mass="5996">MAYREPGIFPRLSPLFLLHTGRHLSLPTCHARKAHQHIRALAIPSARVCFPLP</sequence>
<evidence type="ECO:0000313" key="1">
    <source>
        <dbReference type="EMBL" id="JAE10784.1"/>
    </source>
</evidence>